<reference evidence="7 8" key="1">
    <citation type="submission" date="2007-06" db="EMBL/GenBank/DDBJ databases">
        <authorList>
            <person name="Green D."/>
            <person name="Ferriera S."/>
            <person name="Johnson J."/>
            <person name="Kravitz S."/>
            <person name="Beeson K."/>
            <person name="Sutton G."/>
            <person name="Rogers Y.-H."/>
            <person name="Friedman R."/>
            <person name="Frazier M."/>
            <person name="Venter J.C."/>
        </authorList>
    </citation>
    <scope>NUCLEOTIDE SEQUENCE [LARGE SCALE GENOMIC DNA]</scope>
    <source>
        <strain evidence="7 8">DG893</strain>
    </source>
</reference>
<evidence type="ECO:0000256" key="2">
    <source>
        <dbReference type="ARBA" id="ARBA00010740"/>
    </source>
</evidence>
<accession>A6F1D4</accession>
<proteinExistence type="inferred from homology"/>
<dbReference type="Proteomes" id="UP000005856">
    <property type="component" value="Unassembled WGS sequence"/>
</dbReference>
<evidence type="ECO:0000256" key="1">
    <source>
        <dbReference type="ARBA" id="ARBA00002868"/>
    </source>
</evidence>
<dbReference type="PANTHER" id="PTHR38099">
    <property type="entry name" value="LARGE RIBOSOMAL RNA SUBUNIT ACCUMULATION PROTEIN YCED"/>
    <property type="match status" value="1"/>
</dbReference>
<keyword evidence="4" id="KW-0690">Ribosome biogenesis</keyword>
<evidence type="ECO:0000313" key="8">
    <source>
        <dbReference type="Proteomes" id="UP000005856"/>
    </source>
</evidence>
<evidence type="ECO:0000256" key="4">
    <source>
        <dbReference type="ARBA" id="ARBA00022517"/>
    </source>
</evidence>
<gene>
    <name evidence="7" type="ORF">MDG893_00275</name>
</gene>
<comment type="similarity">
    <text evidence="2">Belongs to the DUF177 domain family.</text>
</comment>
<keyword evidence="8" id="KW-1185">Reference proteome</keyword>
<comment type="function">
    <text evidence="1">Plays a role in synthesis, processing and/or stability of 23S rRNA.</text>
</comment>
<dbReference type="STRING" id="443152.MDG893_00275"/>
<feature type="compositionally biased region" description="Acidic residues" evidence="6">
    <location>
        <begin position="153"/>
        <end position="163"/>
    </location>
</feature>
<evidence type="ECO:0000256" key="3">
    <source>
        <dbReference type="ARBA" id="ARBA00015716"/>
    </source>
</evidence>
<protein>
    <recommendedName>
        <fullName evidence="3">Large ribosomal RNA subunit accumulation protein YceD</fullName>
    </recommendedName>
    <alternativeName>
        <fullName evidence="5">23S rRNA accumulation protein YceD</fullName>
    </alternativeName>
</protein>
<dbReference type="GO" id="GO:0005829">
    <property type="term" value="C:cytosol"/>
    <property type="evidence" value="ECO:0007669"/>
    <property type="project" value="TreeGrafter"/>
</dbReference>
<dbReference type="eggNOG" id="COG1399">
    <property type="taxonomic scope" value="Bacteria"/>
</dbReference>
<dbReference type="OrthoDB" id="9786771at2"/>
<dbReference type="GO" id="GO:0042254">
    <property type="term" value="P:ribosome biogenesis"/>
    <property type="evidence" value="ECO:0007669"/>
    <property type="project" value="UniProtKB-KW"/>
</dbReference>
<dbReference type="AlphaFoldDB" id="A6F1D4"/>
<dbReference type="EMBL" id="ABCP01000017">
    <property type="protein sequence ID" value="EDM47451.1"/>
    <property type="molecule type" value="Genomic_DNA"/>
</dbReference>
<sequence length="185" mass="20792">MSKASSTELPKTVDPYRLAEQEIVLEGEIPLQALSRFGDSVFGFEDGAVCRVSLSFSMDGERRRMVTGELEAPVTLECQRCMGPMQKTLVSRFTLGLVTSDEQAQQLPKELEPFLTDDFSADLWSLTEDELLLVLPPFPLHERDECPAREELEAFEPDESGDEEPVRKAEDNPFSVLADLKTKKH</sequence>
<comment type="caution">
    <text evidence="7">The sequence shown here is derived from an EMBL/GenBank/DDBJ whole genome shotgun (WGS) entry which is preliminary data.</text>
</comment>
<name>A6F1D4_9GAMM</name>
<dbReference type="InterPro" id="IPR039255">
    <property type="entry name" value="YceD_bac"/>
</dbReference>
<dbReference type="PANTHER" id="PTHR38099:SF1">
    <property type="entry name" value="LARGE RIBOSOMAL RNA SUBUNIT ACCUMULATION PROTEIN YCED"/>
    <property type="match status" value="1"/>
</dbReference>
<organism evidence="7 8">
    <name type="scientific">Marinobacter algicola DG893</name>
    <dbReference type="NCBI Taxonomy" id="443152"/>
    <lineage>
        <taxon>Bacteria</taxon>
        <taxon>Pseudomonadati</taxon>
        <taxon>Pseudomonadota</taxon>
        <taxon>Gammaproteobacteria</taxon>
        <taxon>Pseudomonadales</taxon>
        <taxon>Marinobacteraceae</taxon>
        <taxon>Marinobacter</taxon>
    </lineage>
</organism>
<dbReference type="RefSeq" id="WP_007154074.1">
    <property type="nucleotide sequence ID" value="NZ_ABCP01000017.1"/>
</dbReference>
<evidence type="ECO:0000256" key="6">
    <source>
        <dbReference type="SAM" id="MobiDB-lite"/>
    </source>
</evidence>
<dbReference type="InterPro" id="IPR003772">
    <property type="entry name" value="YceD"/>
</dbReference>
<feature type="region of interest" description="Disordered" evidence="6">
    <location>
        <begin position="145"/>
        <end position="185"/>
    </location>
</feature>
<dbReference type="Pfam" id="PF02620">
    <property type="entry name" value="YceD"/>
    <property type="match status" value="1"/>
</dbReference>
<evidence type="ECO:0000313" key="7">
    <source>
        <dbReference type="EMBL" id="EDM47451.1"/>
    </source>
</evidence>
<evidence type="ECO:0000256" key="5">
    <source>
        <dbReference type="ARBA" id="ARBA00031841"/>
    </source>
</evidence>